<evidence type="ECO:0000256" key="2">
    <source>
        <dbReference type="SAM" id="SignalP"/>
    </source>
</evidence>
<reference evidence="3" key="1">
    <citation type="submission" date="2017-05" db="UniProtKB">
        <authorList>
            <consortium name="EnsemblMetazoa"/>
        </authorList>
    </citation>
    <scope>IDENTIFICATION</scope>
</reference>
<accession>A0A1X7VGG8</accession>
<feature type="signal peptide" evidence="2">
    <location>
        <begin position="1"/>
        <end position="20"/>
    </location>
</feature>
<organism evidence="3">
    <name type="scientific">Amphimedon queenslandica</name>
    <name type="common">Sponge</name>
    <dbReference type="NCBI Taxonomy" id="400682"/>
    <lineage>
        <taxon>Eukaryota</taxon>
        <taxon>Metazoa</taxon>
        <taxon>Porifera</taxon>
        <taxon>Demospongiae</taxon>
        <taxon>Heteroscleromorpha</taxon>
        <taxon>Haplosclerida</taxon>
        <taxon>Niphatidae</taxon>
        <taxon>Amphimedon</taxon>
    </lineage>
</organism>
<keyword evidence="1" id="KW-0812">Transmembrane</keyword>
<feature type="chain" id="PRO_5012507893" evidence="2">
    <location>
        <begin position="21"/>
        <end position="646"/>
    </location>
</feature>
<protein>
    <submittedName>
        <fullName evidence="3">Uncharacterized protein</fullName>
    </submittedName>
</protein>
<sequence length="646" mass="71386">MFCAGIVLLFLISFSKYTEQCTERFMELPLVTYRAEQINTDAVGDALSNTLRVLQEYQFSCSTNITSLILGIDIREATNTRTLYPSIQVFRPNGSLVTGSERTIYYSTSNVSTSGVFEYPLNPPIPVMGGDLLAVSQPPQGNSVVRVYYISGITANSQEFNYGDININLAGNPTTDELILVYPVTDGYCVNSANSINASFIKEKALEVQRSGSFRRQSQFIYPWIVFSCNGSVTKWIFGANNNGNTAIQSELQIWRQLGPNNYNKIGSSLVNANTMNGTNLYEFIPQTPLQFQEGDIFGAYSDRINGERLVLYEQRLSGPTNLRIRDDVGSPPSTISETLITVNNDFPLVTVEINISTVSTQITFTSSITESTAIDYSTSSYSPFNSPYFTFSYHSQSDFLTQSTSIISTSPTVSSSFSKSSAAPIATSVVSSTASTRNTSIVTRSSSMSLVFTTTPIPSMTDTSFSLSSSDNVIQNTGNSNGSMTIIIAIAASAFVLIVLGLIVMTLIIIACRTKRKKRENYSMSSKEDYNFHNPTYEMRSIVTSNHQIHATNPIYEITNDELKTVEVSEDLYNDVGAIYSEADNINFETQGVTTIEGTYSVVEKELFVPSAVSYHNLNNTFSFKCFSMKENKHAVPQTKRYIHH</sequence>
<evidence type="ECO:0000313" key="3">
    <source>
        <dbReference type="EnsemblMetazoa" id="Aqu2.1.38587_001"/>
    </source>
</evidence>
<keyword evidence="1" id="KW-0472">Membrane</keyword>
<keyword evidence="1" id="KW-1133">Transmembrane helix</keyword>
<dbReference type="InParanoid" id="A0A1X7VGG8"/>
<keyword evidence="2" id="KW-0732">Signal</keyword>
<evidence type="ECO:0000256" key="1">
    <source>
        <dbReference type="SAM" id="Phobius"/>
    </source>
</evidence>
<dbReference type="EnsemblMetazoa" id="Aqu2.1.38587_001">
    <property type="protein sequence ID" value="Aqu2.1.38587_001"/>
    <property type="gene ID" value="Aqu2.1.38587"/>
</dbReference>
<dbReference type="AlphaFoldDB" id="A0A1X7VGG8"/>
<name>A0A1X7VGG8_AMPQE</name>
<feature type="transmembrane region" description="Helical" evidence="1">
    <location>
        <begin position="487"/>
        <end position="513"/>
    </location>
</feature>
<proteinExistence type="predicted"/>